<protein>
    <submittedName>
        <fullName evidence="3">Uncharacterized protein</fullName>
    </submittedName>
</protein>
<keyword evidence="4" id="KW-1185">Reference proteome</keyword>
<dbReference type="Proteomes" id="UP000641386">
    <property type="component" value="Unassembled WGS sequence"/>
</dbReference>
<evidence type="ECO:0000313" key="3">
    <source>
        <dbReference type="EMBL" id="GHE70065.1"/>
    </source>
</evidence>
<evidence type="ECO:0000256" key="2">
    <source>
        <dbReference type="SAM" id="SignalP"/>
    </source>
</evidence>
<reference evidence="3" key="2">
    <citation type="submission" date="2020-09" db="EMBL/GenBank/DDBJ databases">
        <authorList>
            <person name="Sun Q."/>
            <person name="Ohkuma M."/>
        </authorList>
    </citation>
    <scope>NUCLEOTIDE SEQUENCE</scope>
    <source>
        <strain evidence="3">JCM 3302</strain>
    </source>
</reference>
<evidence type="ECO:0000256" key="1">
    <source>
        <dbReference type="SAM" id="MobiDB-lite"/>
    </source>
</evidence>
<reference evidence="3" key="1">
    <citation type="journal article" date="2014" name="Int. J. Syst. Evol. Microbiol.">
        <title>Complete genome sequence of Corynebacterium casei LMG S-19264T (=DSM 44701T), isolated from a smear-ripened cheese.</title>
        <authorList>
            <consortium name="US DOE Joint Genome Institute (JGI-PGF)"/>
            <person name="Walter F."/>
            <person name="Albersmeier A."/>
            <person name="Kalinowski J."/>
            <person name="Ruckert C."/>
        </authorList>
    </citation>
    <scope>NUCLEOTIDE SEQUENCE</scope>
    <source>
        <strain evidence="3">JCM 3302</strain>
    </source>
</reference>
<proteinExistence type="predicted"/>
<keyword evidence="2" id="KW-0732">Signal</keyword>
<gene>
    <name evidence="3" type="ORF">GCM10014715_24970</name>
</gene>
<accession>A0A918ZVQ1</accession>
<name>A0A918ZVQ1_9ACTN</name>
<feature type="signal peptide" evidence="2">
    <location>
        <begin position="1"/>
        <end position="39"/>
    </location>
</feature>
<dbReference type="EMBL" id="BNBC01000009">
    <property type="protein sequence ID" value="GHE70065.1"/>
    <property type="molecule type" value="Genomic_DNA"/>
</dbReference>
<organism evidence="3 4">
    <name type="scientific">Streptomyces spiralis</name>
    <dbReference type="NCBI Taxonomy" id="66376"/>
    <lineage>
        <taxon>Bacteria</taxon>
        <taxon>Bacillati</taxon>
        <taxon>Actinomycetota</taxon>
        <taxon>Actinomycetes</taxon>
        <taxon>Kitasatosporales</taxon>
        <taxon>Streptomycetaceae</taxon>
        <taxon>Streptomyces</taxon>
    </lineage>
</organism>
<sequence>MSSHRKPRSSSRPLTQRAVRIGLFAAGVAGVATAVPAQAATAAPHAAVASDAVFSHADRVHHTQARDSFTVRQYGTVNAAAVRNQANAVSVGCSADDACRSVALSFQIVTFAGERTHLNAVNLSDAANKKCTGCQTLAGAYQFVVSTPTPITFDAATRRKLDDIHRRLDVLTRSSLPAAELRSRVDGLATEVGTVLHDAVADAPKGEAPPAVTLHRHLDGWPGH</sequence>
<evidence type="ECO:0000313" key="4">
    <source>
        <dbReference type="Proteomes" id="UP000641386"/>
    </source>
</evidence>
<dbReference type="AlphaFoldDB" id="A0A918ZVQ1"/>
<feature type="chain" id="PRO_5037552001" evidence="2">
    <location>
        <begin position="40"/>
        <end position="224"/>
    </location>
</feature>
<comment type="caution">
    <text evidence="3">The sequence shown here is derived from an EMBL/GenBank/DDBJ whole genome shotgun (WGS) entry which is preliminary data.</text>
</comment>
<dbReference type="RefSeq" id="WP_189899581.1">
    <property type="nucleotide sequence ID" value="NZ_BNBC01000009.1"/>
</dbReference>
<feature type="region of interest" description="Disordered" evidence="1">
    <location>
        <begin position="204"/>
        <end position="224"/>
    </location>
</feature>